<sequence length="145" mass="16293">MSTPFQLLLRVRYGECDAQQVVFNARYGDYIDVAATEFYRALFGSYQYLLDRGLDSQVVRMTTDWSSPARFDDVLVIQVQTLRLGTTSYSLLVEIIQQAEQRLVARSEVTYVMVDAQTFGKTAIPADLRAQLERGAPGVLINQAG</sequence>
<accession>A0A6M8F6Y6</accession>
<dbReference type="AlphaFoldDB" id="A0A6M8F6Y6"/>
<organism evidence="3 4">
    <name type="scientific">Aquipseudomonas campi</name>
    <dbReference type="NCBI Taxonomy" id="2731681"/>
    <lineage>
        <taxon>Bacteria</taxon>
        <taxon>Pseudomonadati</taxon>
        <taxon>Pseudomonadota</taxon>
        <taxon>Gammaproteobacteria</taxon>
        <taxon>Pseudomonadales</taxon>
        <taxon>Pseudomonadaceae</taxon>
        <taxon>Aquipseudomonas</taxon>
    </lineage>
</organism>
<evidence type="ECO:0000256" key="1">
    <source>
        <dbReference type="ARBA" id="ARBA00005953"/>
    </source>
</evidence>
<dbReference type="KEGG" id="pcam:HNE05_00640"/>
<dbReference type="NCBIfam" id="TIGR00051">
    <property type="entry name" value="YbgC/FadM family acyl-CoA thioesterase"/>
    <property type="match status" value="1"/>
</dbReference>
<gene>
    <name evidence="3" type="ORF">HNE05_00640</name>
</gene>
<dbReference type="InterPro" id="IPR029069">
    <property type="entry name" value="HotDog_dom_sf"/>
</dbReference>
<dbReference type="PANTHER" id="PTHR31793:SF27">
    <property type="entry name" value="NOVEL THIOESTERASE SUPERFAMILY DOMAIN AND SAPOSIN A-TYPE DOMAIN CONTAINING PROTEIN (0610012H03RIK)"/>
    <property type="match status" value="1"/>
</dbReference>
<evidence type="ECO:0000313" key="3">
    <source>
        <dbReference type="EMBL" id="QKE61933.1"/>
    </source>
</evidence>
<keyword evidence="2" id="KW-0378">Hydrolase</keyword>
<dbReference type="InterPro" id="IPR006684">
    <property type="entry name" value="YbgC/YbaW"/>
</dbReference>
<dbReference type="GO" id="GO:0047617">
    <property type="term" value="F:fatty acyl-CoA hydrolase activity"/>
    <property type="evidence" value="ECO:0007669"/>
    <property type="project" value="TreeGrafter"/>
</dbReference>
<dbReference type="CDD" id="cd00586">
    <property type="entry name" value="4HBT"/>
    <property type="match status" value="1"/>
</dbReference>
<protein>
    <submittedName>
        <fullName evidence="3">Acyl-CoA thioesterase</fullName>
    </submittedName>
</protein>
<dbReference type="PANTHER" id="PTHR31793">
    <property type="entry name" value="4-HYDROXYBENZOYL-COA THIOESTERASE FAMILY MEMBER"/>
    <property type="match status" value="1"/>
</dbReference>
<dbReference type="Proteomes" id="UP000501379">
    <property type="component" value="Chromosome"/>
</dbReference>
<proteinExistence type="inferred from homology"/>
<dbReference type="Gene3D" id="3.10.129.10">
    <property type="entry name" value="Hotdog Thioesterase"/>
    <property type="match status" value="1"/>
</dbReference>
<dbReference type="EMBL" id="CP053697">
    <property type="protein sequence ID" value="QKE61933.1"/>
    <property type="molecule type" value="Genomic_DNA"/>
</dbReference>
<keyword evidence="4" id="KW-1185">Reference proteome</keyword>
<evidence type="ECO:0000313" key="4">
    <source>
        <dbReference type="Proteomes" id="UP000501379"/>
    </source>
</evidence>
<dbReference type="SUPFAM" id="SSF54637">
    <property type="entry name" value="Thioesterase/thiol ester dehydrase-isomerase"/>
    <property type="match status" value="1"/>
</dbReference>
<dbReference type="Pfam" id="PF13279">
    <property type="entry name" value="4HBT_2"/>
    <property type="match status" value="1"/>
</dbReference>
<dbReference type="PIRSF" id="PIRSF003230">
    <property type="entry name" value="YbgC"/>
    <property type="match status" value="1"/>
</dbReference>
<dbReference type="RefSeq" id="WP_173203201.1">
    <property type="nucleotide sequence ID" value="NZ_CP053697.2"/>
</dbReference>
<dbReference type="InterPro" id="IPR050563">
    <property type="entry name" value="4-hydroxybenzoyl-CoA_TE"/>
</dbReference>
<comment type="similarity">
    <text evidence="1">Belongs to the 4-hydroxybenzoyl-CoA thioesterase family.</text>
</comment>
<evidence type="ECO:0000256" key="2">
    <source>
        <dbReference type="ARBA" id="ARBA00022801"/>
    </source>
</evidence>
<reference evidence="3" key="1">
    <citation type="submission" date="2020-07" db="EMBL/GenBank/DDBJ databases">
        <title>Nitrate ammonifying Pseudomonas campi sp. nov. isolated from German agricultural grassland.</title>
        <authorList>
            <person name="Timsy T."/>
            <person name="Ulrich A."/>
            <person name="Spanner T."/>
            <person name="Foesel B."/>
            <person name="Kolb S."/>
            <person name="Horn M.A."/>
            <person name="Behrendt U."/>
        </authorList>
    </citation>
    <scope>NUCLEOTIDE SEQUENCE</scope>
    <source>
        <strain evidence="3">S1-A32-2</strain>
    </source>
</reference>
<name>A0A6M8F6Y6_9GAMM</name>